<sequence length="156" mass="18411">MNIDQLFKDAQNDSSLLSKIDINELLNSLENKNNDYLENKTLTDINNDKYTALSQINLSNENVQQYCEKLAEFRLVDEVYELHKGKYVRWINIEDDANFKLQSGGFVFDIKFLDNGVHVLCMNNSRRFVQYKFDKCLTFQKLSMEEQLILMAYEKI</sequence>
<protein>
    <submittedName>
        <fullName evidence="1">Uncharacterized protein</fullName>
    </submittedName>
</protein>
<name>A0A6C0ES08_9ZZZZ</name>
<proteinExistence type="predicted"/>
<organism evidence="1">
    <name type="scientific">viral metagenome</name>
    <dbReference type="NCBI Taxonomy" id="1070528"/>
    <lineage>
        <taxon>unclassified sequences</taxon>
        <taxon>metagenomes</taxon>
        <taxon>organismal metagenomes</taxon>
    </lineage>
</organism>
<reference evidence="1" key="1">
    <citation type="journal article" date="2020" name="Nature">
        <title>Giant virus diversity and host interactions through global metagenomics.</title>
        <authorList>
            <person name="Schulz F."/>
            <person name="Roux S."/>
            <person name="Paez-Espino D."/>
            <person name="Jungbluth S."/>
            <person name="Walsh D.A."/>
            <person name="Denef V.J."/>
            <person name="McMahon K.D."/>
            <person name="Konstantinidis K.T."/>
            <person name="Eloe-Fadrosh E.A."/>
            <person name="Kyrpides N.C."/>
            <person name="Woyke T."/>
        </authorList>
    </citation>
    <scope>NUCLEOTIDE SEQUENCE</scope>
    <source>
        <strain evidence="1">GVMAG-M-3300009155-48</strain>
    </source>
</reference>
<accession>A0A6C0ES08</accession>
<dbReference type="EMBL" id="MN738925">
    <property type="protein sequence ID" value="QHT31768.1"/>
    <property type="molecule type" value="Genomic_DNA"/>
</dbReference>
<dbReference type="AlphaFoldDB" id="A0A6C0ES08"/>
<evidence type="ECO:0000313" key="1">
    <source>
        <dbReference type="EMBL" id="QHT31768.1"/>
    </source>
</evidence>